<dbReference type="Pfam" id="PF04280">
    <property type="entry name" value="Tim44"/>
    <property type="match status" value="1"/>
</dbReference>
<evidence type="ECO:0000256" key="6">
    <source>
        <dbReference type="SAM" id="Phobius"/>
    </source>
</evidence>
<dbReference type="RefSeq" id="WP_153480285.1">
    <property type="nucleotide sequence ID" value="NZ_VWNA01000001.1"/>
</dbReference>
<feature type="compositionally biased region" description="Low complexity" evidence="5">
    <location>
        <begin position="54"/>
        <end position="66"/>
    </location>
</feature>
<feature type="region of interest" description="Disordered" evidence="5">
    <location>
        <begin position="31"/>
        <end position="90"/>
    </location>
</feature>
<gene>
    <name evidence="8" type="ORF">F0357_09560</name>
</gene>
<comment type="subcellular location">
    <subcellularLocation>
        <location evidence="1">Membrane</location>
    </subcellularLocation>
</comment>
<protein>
    <submittedName>
        <fullName evidence="8">Tim44 domain-containing protein</fullName>
    </submittedName>
</protein>
<dbReference type="Proteomes" id="UP000332515">
    <property type="component" value="Unassembled WGS sequence"/>
</dbReference>
<dbReference type="InterPro" id="IPR032710">
    <property type="entry name" value="NTF2-like_dom_sf"/>
</dbReference>
<dbReference type="GO" id="GO:0030150">
    <property type="term" value="P:protein import into mitochondrial matrix"/>
    <property type="evidence" value="ECO:0007669"/>
    <property type="project" value="TreeGrafter"/>
</dbReference>
<dbReference type="InterPro" id="IPR016985">
    <property type="entry name" value="UCP031890_Tim44-rel"/>
</dbReference>
<name>A0A6A7Y5F5_9HYPH</name>
<sequence length="252" mass="27152">MGEIFDIYNIIFLVLAVVILLRLRSVLGRRTGNERPPVDPFARRQTGPAPGQSPNQAPANDAAPAPRDGVVTQFPTARQPEAPEVSGREAGEKIARMASEGTPLRTGLEAILASDPAFDPDRFVTGAKMAYEMIVTAFAAGDRKALKPLLAREVFDGFAGVIADRESRGEKVEQTFVGIGKAEIVDAALKDGTAHVTVLFKSQLISVTRAKDDTIVAGDPASVNDIADRWTFARDVSQRDPNWKLVATESLE</sequence>
<dbReference type="InterPro" id="IPR007379">
    <property type="entry name" value="Tim44-like_dom"/>
</dbReference>
<dbReference type="PANTHER" id="PTHR10721">
    <property type="entry name" value="MITOCHONDRIAL IMPORT INNER MEMBRANE TRANSLOCASE SUBUNIT TIM44"/>
    <property type="match status" value="1"/>
</dbReference>
<keyword evidence="4 6" id="KW-0472">Membrane</keyword>
<feature type="transmembrane region" description="Helical" evidence="6">
    <location>
        <begin position="6"/>
        <end position="23"/>
    </location>
</feature>
<organism evidence="8 9">
    <name type="scientific">Segnochrobactrum spirostomi</name>
    <dbReference type="NCBI Taxonomy" id="2608987"/>
    <lineage>
        <taxon>Bacteria</taxon>
        <taxon>Pseudomonadati</taxon>
        <taxon>Pseudomonadota</taxon>
        <taxon>Alphaproteobacteria</taxon>
        <taxon>Hyphomicrobiales</taxon>
        <taxon>Segnochrobactraceae</taxon>
        <taxon>Segnochrobactrum</taxon>
    </lineage>
</organism>
<evidence type="ECO:0000256" key="5">
    <source>
        <dbReference type="SAM" id="MobiDB-lite"/>
    </source>
</evidence>
<dbReference type="GO" id="GO:0051087">
    <property type="term" value="F:protein-folding chaperone binding"/>
    <property type="evidence" value="ECO:0007669"/>
    <property type="project" value="TreeGrafter"/>
</dbReference>
<dbReference type="NCBIfam" id="NF033779">
    <property type="entry name" value="Tim44_TimA_adap"/>
    <property type="match status" value="1"/>
</dbReference>
<dbReference type="InterPro" id="IPR039544">
    <property type="entry name" value="Tim44-like"/>
</dbReference>
<dbReference type="SUPFAM" id="SSF54427">
    <property type="entry name" value="NTF2-like"/>
    <property type="match status" value="1"/>
</dbReference>
<proteinExistence type="inferred from homology"/>
<evidence type="ECO:0000313" key="8">
    <source>
        <dbReference type="EMBL" id="MQT12889.1"/>
    </source>
</evidence>
<evidence type="ECO:0000256" key="3">
    <source>
        <dbReference type="ARBA" id="ARBA00022946"/>
    </source>
</evidence>
<dbReference type="Gene3D" id="3.10.450.240">
    <property type="match status" value="1"/>
</dbReference>
<dbReference type="EMBL" id="VWNA01000001">
    <property type="protein sequence ID" value="MQT12889.1"/>
    <property type="molecule type" value="Genomic_DNA"/>
</dbReference>
<keyword evidence="3" id="KW-0809">Transit peptide</keyword>
<evidence type="ECO:0000259" key="7">
    <source>
        <dbReference type="SMART" id="SM00978"/>
    </source>
</evidence>
<evidence type="ECO:0000256" key="1">
    <source>
        <dbReference type="ARBA" id="ARBA00004370"/>
    </source>
</evidence>
<keyword evidence="6" id="KW-0812">Transmembrane</keyword>
<dbReference type="PIRSF" id="PIRSF031890">
    <property type="entry name" value="UCP031890_transporter_Tim44"/>
    <property type="match status" value="1"/>
</dbReference>
<dbReference type="GO" id="GO:0016020">
    <property type="term" value="C:membrane"/>
    <property type="evidence" value="ECO:0007669"/>
    <property type="project" value="UniProtKB-SubCell"/>
</dbReference>
<feature type="domain" description="Tim44-like" evidence="7">
    <location>
        <begin position="104"/>
        <end position="250"/>
    </location>
</feature>
<evidence type="ECO:0000256" key="2">
    <source>
        <dbReference type="ARBA" id="ARBA00009597"/>
    </source>
</evidence>
<dbReference type="SMART" id="SM00978">
    <property type="entry name" value="Tim44"/>
    <property type="match status" value="1"/>
</dbReference>
<keyword evidence="9" id="KW-1185">Reference proteome</keyword>
<evidence type="ECO:0000313" key="9">
    <source>
        <dbReference type="Proteomes" id="UP000332515"/>
    </source>
</evidence>
<comment type="similarity">
    <text evidence="2">Belongs to the Tim44 family.</text>
</comment>
<reference evidence="8 9" key="1">
    <citation type="submission" date="2019-09" db="EMBL/GenBank/DDBJ databases">
        <title>Segnochrobactrum spirostomi gen. nov., sp. nov., isolated from the ciliate Spirostomum cf. yagiui and description of a novel family, Segnochrobactraceae fam. nov. within the order Rhizobiales of the class Alphaproteobacteria.</title>
        <authorList>
            <person name="Akter S."/>
            <person name="Shazib S.U.A."/>
            <person name="Shin M.K."/>
        </authorList>
    </citation>
    <scope>NUCLEOTIDE SEQUENCE [LARGE SCALE GENOMIC DNA]</scope>
    <source>
        <strain evidence="8 9">Sp-1</strain>
    </source>
</reference>
<dbReference type="AlphaFoldDB" id="A0A6A7Y5F5"/>
<evidence type="ECO:0000256" key="4">
    <source>
        <dbReference type="ARBA" id="ARBA00023136"/>
    </source>
</evidence>
<comment type="caution">
    <text evidence="8">The sequence shown here is derived from an EMBL/GenBank/DDBJ whole genome shotgun (WGS) entry which is preliminary data.</text>
</comment>
<dbReference type="PANTHER" id="PTHR10721:SF1">
    <property type="entry name" value="MITOCHONDRIAL IMPORT INNER MEMBRANE TRANSLOCASE SUBUNIT TIM44"/>
    <property type="match status" value="1"/>
</dbReference>
<accession>A0A6A7Y5F5</accession>
<keyword evidence="6" id="KW-1133">Transmembrane helix</keyword>